<proteinExistence type="predicted"/>
<keyword evidence="3" id="KW-1185">Reference proteome</keyword>
<accession>A0ABS9L8Y2</accession>
<feature type="domain" description="Ig-like" evidence="1">
    <location>
        <begin position="177"/>
        <end position="276"/>
    </location>
</feature>
<dbReference type="Gene3D" id="3.40.50.720">
    <property type="entry name" value="NAD(P)-binding Rossmann-like Domain"/>
    <property type="match status" value="1"/>
</dbReference>
<dbReference type="PANTHER" id="PTHR13812">
    <property type="entry name" value="KETIMINE REDUCTASE MU-CRYSTALLIN"/>
    <property type="match status" value="1"/>
</dbReference>
<dbReference type="PANTHER" id="PTHR13812:SF19">
    <property type="entry name" value="KETIMINE REDUCTASE MU-CRYSTALLIN"/>
    <property type="match status" value="1"/>
</dbReference>
<evidence type="ECO:0000313" key="3">
    <source>
        <dbReference type="Proteomes" id="UP001165368"/>
    </source>
</evidence>
<reference evidence="2" key="1">
    <citation type="submission" date="2022-01" db="EMBL/GenBank/DDBJ databases">
        <authorList>
            <person name="Jo J.-H."/>
            <person name="Im W.-T."/>
        </authorList>
    </citation>
    <scope>NUCLEOTIDE SEQUENCE</scope>
    <source>
        <strain evidence="2">I2-34</strain>
    </source>
</reference>
<dbReference type="SUPFAM" id="SSF51735">
    <property type="entry name" value="NAD(P)-binding Rossmann-fold domains"/>
    <property type="match status" value="1"/>
</dbReference>
<dbReference type="PROSITE" id="PS50835">
    <property type="entry name" value="IG_LIKE"/>
    <property type="match status" value="1"/>
</dbReference>
<organism evidence="2 3">
    <name type="scientific">Arthrobacter hankyongi</name>
    <dbReference type="NCBI Taxonomy" id="2904801"/>
    <lineage>
        <taxon>Bacteria</taxon>
        <taxon>Bacillati</taxon>
        <taxon>Actinomycetota</taxon>
        <taxon>Actinomycetes</taxon>
        <taxon>Micrococcales</taxon>
        <taxon>Micrococcaceae</taxon>
        <taxon>Arthrobacter</taxon>
    </lineage>
</organism>
<dbReference type="InterPro" id="IPR007110">
    <property type="entry name" value="Ig-like_dom"/>
</dbReference>
<dbReference type="Proteomes" id="UP001165368">
    <property type="component" value="Unassembled WGS sequence"/>
</dbReference>
<sequence length="328" mass="34221">MTLILTASELETISDMPKTIAAVEKAFKAIGSGTAVQPQPTSMQLSGDDACFIVMAGLATGPELAVTKLLADLPANASAGLPSQRSAIVLVDRVTGELRALLDGRVPTRIRTAAASAVASRYLARKDAATLGLVGAGALAVAHVESISHVLPIKNVVVWSRTASTLRKFREQVSHLPVAVSIAANPRDIVDASDVVCTLTPSEDPIVRGEWLREGQHLNVVGARPRPTHREVDGHAMQKAAVFVDSLETASTKSGDFLCAVSERYIDASAIRAELGHVIVGKALGRTSPQEITLFNSVGIGMLDLAIGGIMVDAAHNAGLGTHVELAA</sequence>
<dbReference type="Gene3D" id="3.30.1780.10">
    <property type="entry name" value="ornithine cyclodeaminase, domain 1"/>
    <property type="match status" value="1"/>
</dbReference>
<dbReference type="InterPro" id="IPR023401">
    <property type="entry name" value="ODC_N"/>
</dbReference>
<dbReference type="InterPro" id="IPR036291">
    <property type="entry name" value="NAD(P)-bd_dom_sf"/>
</dbReference>
<comment type="caution">
    <text evidence="2">The sequence shown here is derived from an EMBL/GenBank/DDBJ whole genome shotgun (WGS) entry which is preliminary data.</text>
</comment>
<evidence type="ECO:0000259" key="1">
    <source>
        <dbReference type="PROSITE" id="PS50835"/>
    </source>
</evidence>
<protein>
    <submittedName>
        <fullName evidence="2">Ornithine cyclodeaminase family protein</fullName>
    </submittedName>
</protein>
<dbReference type="Pfam" id="PF02423">
    <property type="entry name" value="OCD_Mu_crystall"/>
    <property type="match status" value="1"/>
</dbReference>
<dbReference type="EMBL" id="JAKLTQ010000010">
    <property type="protein sequence ID" value="MCG2623038.1"/>
    <property type="molecule type" value="Genomic_DNA"/>
</dbReference>
<gene>
    <name evidence="2" type="ORF">LVY72_14135</name>
</gene>
<dbReference type="RefSeq" id="WP_237821947.1">
    <property type="nucleotide sequence ID" value="NZ_JAKLTQ010000010.1"/>
</dbReference>
<dbReference type="PIRSF" id="PIRSF001439">
    <property type="entry name" value="CryM"/>
    <property type="match status" value="1"/>
</dbReference>
<evidence type="ECO:0000313" key="2">
    <source>
        <dbReference type="EMBL" id="MCG2623038.1"/>
    </source>
</evidence>
<dbReference type="InterPro" id="IPR003462">
    <property type="entry name" value="ODC_Mu_crystall"/>
</dbReference>
<name>A0ABS9L8Y2_9MICC</name>